<evidence type="ECO:0000313" key="2">
    <source>
        <dbReference type="EMBL" id="KAK1923195.1"/>
    </source>
</evidence>
<feature type="compositionally biased region" description="Pro residues" evidence="1">
    <location>
        <begin position="394"/>
        <end position="409"/>
    </location>
</feature>
<dbReference type="EMBL" id="JAODAN010000007">
    <property type="protein sequence ID" value="KAK1923195.1"/>
    <property type="molecule type" value="Genomic_DNA"/>
</dbReference>
<proteinExistence type="predicted"/>
<protein>
    <submittedName>
        <fullName evidence="2">Uncharacterized protein</fullName>
    </submittedName>
</protein>
<feature type="region of interest" description="Disordered" evidence="1">
    <location>
        <begin position="335"/>
        <end position="444"/>
    </location>
</feature>
<name>A0AAD9CX15_PAPLA</name>
<dbReference type="Proteomes" id="UP001182556">
    <property type="component" value="Unassembled WGS sequence"/>
</dbReference>
<gene>
    <name evidence="2" type="ORF">DB88DRAFT_541367</name>
</gene>
<feature type="region of interest" description="Disordered" evidence="1">
    <location>
        <begin position="1"/>
        <end position="54"/>
    </location>
</feature>
<comment type="caution">
    <text evidence="2">The sequence shown here is derived from an EMBL/GenBank/DDBJ whole genome shotgun (WGS) entry which is preliminary data.</text>
</comment>
<feature type="compositionally biased region" description="Pro residues" evidence="1">
    <location>
        <begin position="520"/>
        <end position="542"/>
    </location>
</feature>
<organism evidence="2 3">
    <name type="scientific">Papiliotrema laurentii</name>
    <name type="common">Cryptococcus laurentii</name>
    <dbReference type="NCBI Taxonomy" id="5418"/>
    <lineage>
        <taxon>Eukaryota</taxon>
        <taxon>Fungi</taxon>
        <taxon>Dikarya</taxon>
        <taxon>Basidiomycota</taxon>
        <taxon>Agaricomycotina</taxon>
        <taxon>Tremellomycetes</taxon>
        <taxon>Tremellales</taxon>
        <taxon>Rhynchogastremaceae</taxon>
        <taxon>Papiliotrema</taxon>
    </lineage>
</organism>
<feature type="compositionally biased region" description="Basic and acidic residues" evidence="1">
    <location>
        <begin position="160"/>
        <end position="185"/>
    </location>
</feature>
<feature type="compositionally biased region" description="Pro residues" evidence="1">
    <location>
        <begin position="341"/>
        <end position="353"/>
    </location>
</feature>
<evidence type="ECO:0000313" key="3">
    <source>
        <dbReference type="Proteomes" id="UP001182556"/>
    </source>
</evidence>
<dbReference type="AlphaFoldDB" id="A0AAD9CX15"/>
<feature type="region of interest" description="Disordered" evidence="1">
    <location>
        <begin position="510"/>
        <end position="561"/>
    </location>
</feature>
<feature type="compositionally biased region" description="Low complexity" evidence="1">
    <location>
        <begin position="44"/>
        <end position="54"/>
    </location>
</feature>
<feature type="region of interest" description="Disordered" evidence="1">
    <location>
        <begin position="128"/>
        <end position="185"/>
    </location>
</feature>
<feature type="compositionally biased region" description="Low complexity" evidence="1">
    <location>
        <begin position="1"/>
        <end position="15"/>
    </location>
</feature>
<reference evidence="2" key="1">
    <citation type="submission" date="2023-02" db="EMBL/GenBank/DDBJ databases">
        <title>Identification and recombinant expression of a fungal hydrolase from Papiliotrema laurentii that hydrolyzes apple cutin and clears colloidal polyester polyurethane.</title>
        <authorList>
            <consortium name="DOE Joint Genome Institute"/>
            <person name="Roman V.A."/>
            <person name="Bojanowski C."/>
            <person name="Crable B.R."/>
            <person name="Wagner D.N."/>
            <person name="Hung C.S."/>
            <person name="Nadeau L.J."/>
            <person name="Schratz L."/>
            <person name="Haridas S."/>
            <person name="Pangilinan J."/>
            <person name="Lipzen A."/>
            <person name="Na H."/>
            <person name="Yan M."/>
            <person name="Ng V."/>
            <person name="Grigoriev I.V."/>
            <person name="Spatafora J.W."/>
            <person name="Barlow D."/>
            <person name="Biffinger J."/>
            <person name="Kelley-Loughnane N."/>
            <person name="Varaljay V.A."/>
            <person name="Crookes-Goodson W.J."/>
        </authorList>
    </citation>
    <scope>NUCLEOTIDE SEQUENCE</scope>
    <source>
        <strain evidence="2">5307AH</strain>
    </source>
</reference>
<sequence>MPPSISSPTSVTSPKSLPPNPRINHFSALSPDHEPQQLPHALMSSSSAPPSSKPLIYYPRRSLLKIAQHGSKNGWTIPKDMSPLDAWFGSSTHPQMADPAIASIGPNARGAGFGEGFGFGGGIGGRSIGRGGRTLGTRRQNDNHHAGPSRDTIQGQMDRFIAKTERKADDRRNHNPVRREEPLRRDGEWRRQGELVLGRELMLDPRPPNIMSRGPAEEAEPAWMDDSETFGNEDPAIAGTSGSDGLVHFVPGADMIAAHRNERHGGGKPLVSFFGAQPPPEPVKVPKTFNAADYLLPNKAVVREEPDEEQPQQAGSNAFQSRFQRFFGAAPVSAAPMQEELPPPRAYQSPPPTSETRPEAPKSPEGPDDHMARLMGLLQVKSSQTTTSSSPSNHPAPPGFDAPRQPLPPFVIQQQPLAHSHASVPDPHQAFFQDNRPYPPAGIDLSRRPPDAIQLLAHAQRPPVHMAHHPQMSMPPGMPAGLPDPRMRPAYPDTMQPRDLAHEAPFPREFHHKQSMPPHFQGPPGPPGYGPPMGMPMPPPMPQHLLNQRPPPPNLNSAQQDMLATLFAGLPRGPGQ</sequence>
<accession>A0AAD9CX15</accession>
<keyword evidence="3" id="KW-1185">Reference proteome</keyword>
<feature type="compositionally biased region" description="Basic and acidic residues" evidence="1">
    <location>
        <begin position="356"/>
        <end position="372"/>
    </location>
</feature>
<evidence type="ECO:0000256" key="1">
    <source>
        <dbReference type="SAM" id="MobiDB-lite"/>
    </source>
</evidence>
<feature type="compositionally biased region" description="Low complexity" evidence="1">
    <location>
        <begin position="382"/>
        <end position="392"/>
    </location>
</feature>